<evidence type="ECO:0000313" key="7">
    <source>
        <dbReference type="Proteomes" id="UP000824072"/>
    </source>
</evidence>
<dbReference type="Pfam" id="PF13411">
    <property type="entry name" value="MerR_1"/>
    <property type="match status" value="1"/>
</dbReference>
<evidence type="ECO:0000256" key="4">
    <source>
        <dbReference type="ARBA" id="ARBA00023163"/>
    </source>
</evidence>
<keyword evidence="1" id="KW-0678">Repressor</keyword>
<protein>
    <submittedName>
        <fullName evidence="6">MerR family transcriptional regulator</fullName>
    </submittedName>
</protein>
<reference evidence="6" key="2">
    <citation type="journal article" date="2021" name="PeerJ">
        <title>Extensive microbial diversity within the chicken gut microbiome revealed by metagenomics and culture.</title>
        <authorList>
            <person name="Gilroy R."/>
            <person name="Ravi A."/>
            <person name="Getino M."/>
            <person name="Pursley I."/>
            <person name="Horton D.L."/>
            <person name="Alikhan N.F."/>
            <person name="Baker D."/>
            <person name="Gharbi K."/>
            <person name="Hall N."/>
            <person name="Watson M."/>
            <person name="Adriaenssens E.M."/>
            <person name="Foster-Nyarko E."/>
            <person name="Jarju S."/>
            <person name="Secka A."/>
            <person name="Antonio M."/>
            <person name="Oren A."/>
            <person name="Chaudhuri R.R."/>
            <person name="La Ragione R."/>
            <person name="Hildebrand F."/>
            <person name="Pallen M.J."/>
        </authorList>
    </citation>
    <scope>NUCLEOTIDE SEQUENCE</scope>
    <source>
        <strain evidence="6">ChiHcec3-11533</strain>
    </source>
</reference>
<dbReference type="SMART" id="SM00422">
    <property type="entry name" value="HTH_MERR"/>
    <property type="match status" value="1"/>
</dbReference>
<dbReference type="Gene3D" id="1.10.1660.10">
    <property type="match status" value="1"/>
</dbReference>
<feature type="domain" description="HTH merR-type" evidence="5">
    <location>
        <begin position="4"/>
        <end position="74"/>
    </location>
</feature>
<gene>
    <name evidence="6" type="ORF">IAB02_03665</name>
</gene>
<organism evidence="6 7">
    <name type="scientific">Candidatus Pullichristensenella excrementigallinarum</name>
    <dbReference type="NCBI Taxonomy" id="2840907"/>
    <lineage>
        <taxon>Bacteria</taxon>
        <taxon>Bacillati</taxon>
        <taxon>Bacillota</taxon>
        <taxon>Clostridia</taxon>
        <taxon>Candidatus Pullichristensenella</taxon>
    </lineage>
</organism>
<accession>A0A9D1LBH4</accession>
<dbReference type="PROSITE" id="PS50937">
    <property type="entry name" value="HTH_MERR_2"/>
    <property type="match status" value="1"/>
</dbReference>
<dbReference type="PANTHER" id="PTHR30204:SF69">
    <property type="entry name" value="MERR-FAMILY TRANSCRIPTIONAL REGULATOR"/>
    <property type="match status" value="1"/>
</dbReference>
<comment type="caution">
    <text evidence="6">The sequence shown here is derived from an EMBL/GenBank/DDBJ whole genome shotgun (WGS) entry which is preliminary data.</text>
</comment>
<keyword evidence="2" id="KW-0805">Transcription regulation</keyword>
<evidence type="ECO:0000313" key="6">
    <source>
        <dbReference type="EMBL" id="HIU33639.1"/>
    </source>
</evidence>
<proteinExistence type="predicted"/>
<evidence type="ECO:0000256" key="2">
    <source>
        <dbReference type="ARBA" id="ARBA00023015"/>
    </source>
</evidence>
<dbReference type="InterPro" id="IPR000551">
    <property type="entry name" value="MerR-type_HTH_dom"/>
</dbReference>
<evidence type="ECO:0000256" key="1">
    <source>
        <dbReference type="ARBA" id="ARBA00022491"/>
    </source>
</evidence>
<dbReference type="GO" id="GO:0003677">
    <property type="term" value="F:DNA binding"/>
    <property type="evidence" value="ECO:0007669"/>
    <property type="project" value="UniProtKB-KW"/>
</dbReference>
<dbReference type="InterPro" id="IPR009061">
    <property type="entry name" value="DNA-bd_dom_put_sf"/>
</dbReference>
<evidence type="ECO:0000256" key="3">
    <source>
        <dbReference type="ARBA" id="ARBA00023125"/>
    </source>
</evidence>
<keyword evidence="3" id="KW-0238">DNA-binding</keyword>
<dbReference type="GO" id="GO:0003700">
    <property type="term" value="F:DNA-binding transcription factor activity"/>
    <property type="evidence" value="ECO:0007669"/>
    <property type="project" value="InterPro"/>
</dbReference>
<name>A0A9D1LBH4_9FIRM</name>
<dbReference type="AlphaFoldDB" id="A0A9D1LBH4"/>
<dbReference type="InterPro" id="IPR047057">
    <property type="entry name" value="MerR_fam"/>
</dbReference>
<dbReference type="PANTHER" id="PTHR30204">
    <property type="entry name" value="REDOX-CYCLING DRUG-SENSING TRANSCRIPTIONAL ACTIVATOR SOXR"/>
    <property type="match status" value="1"/>
</dbReference>
<dbReference type="Proteomes" id="UP000824072">
    <property type="component" value="Unassembled WGS sequence"/>
</dbReference>
<sequence length="266" mass="31011">MNHYFTISKFARLRGININSLRYYERLGILRPAYIDPRTRYRYYAAEQLSVLDMILLCINLGISLKQLAAYIDQGGDFHSRDLFEEGKRRAQEKICELQNSLRSIEHTLNYLEDSGQYVRRDAPYRRLFPQRRLVTRELGDRMPHASDLETTFAQLNGYAREQKLYPVLPMGLLYRCAAGGATRSIYWEISEPSKEDPYILALPQGEYLCLQVICEPGQDIESLIAAQFDFRQEAMILVSSMERSRFHFGSKCFEIQYLSRPSQGF</sequence>
<evidence type="ECO:0000259" key="5">
    <source>
        <dbReference type="PROSITE" id="PS50937"/>
    </source>
</evidence>
<dbReference type="SUPFAM" id="SSF46955">
    <property type="entry name" value="Putative DNA-binding domain"/>
    <property type="match status" value="1"/>
</dbReference>
<reference evidence="6" key="1">
    <citation type="submission" date="2020-10" db="EMBL/GenBank/DDBJ databases">
        <authorList>
            <person name="Gilroy R."/>
        </authorList>
    </citation>
    <scope>NUCLEOTIDE SEQUENCE</scope>
    <source>
        <strain evidence="6">ChiHcec3-11533</strain>
    </source>
</reference>
<keyword evidence="4" id="KW-0804">Transcription</keyword>
<dbReference type="EMBL" id="DVMU01000081">
    <property type="protein sequence ID" value="HIU33639.1"/>
    <property type="molecule type" value="Genomic_DNA"/>
</dbReference>